<dbReference type="EMBL" id="CP003746">
    <property type="protein sequence ID" value="AFU98859.1"/>
    <property type="molecule type" value="Genomic_DNA"/>
</dbReference>
<sequence>MRKTLLACSISFLLSAPLTLASELDINRLWLPKSYALHWTSLRAVAESAVATDRCVTLVRGEIARTKSTPEHPVFGITCRDENSRTFLLLYDGLTLASLDVSSGEAKVDYDPSILERPFYEHCLSRWQEELVNMKDLSWLDSIENWRASRIDEFERDGSPGAHFYFERHFDATDIAGAPLEYTAYCDGENIASATTRIAPRAANQPGR</sequence>
<dbReference type="eggNOG" id="ENOG5033F4M">
    <property type="taxonomic scope" value="Bacteria"/>
</dbReference>
<keyword evidence="2" id="KW-0675">Receptor</keyword>
<dbReference type="Proteomes" id="UP000000466">
    <property type="component" value="Chromosome"/>
</dbReference>
<keyword evidence="1" id="KW-0732">Signal</keyword>
<dbReference type="RefSeq" id="WP_015047024.1">
    <property type="nucleotide sequence ID" value="NC_018868.3"/>
</dbReference>
<organism evidence="2 3">
    <name type="scientific">Simiduia agarivorans (strain DSM 21679 / JCM 13881 / BCRC 17597 / SA1)</name>
    <dbReference type="NCBI Taxonomy" id="1117647"/>
    <lineage>
        <taxon>Bacteria</taxon>
        <taxon>Pseudomonadati</taxon>
        <taxon>Pseudomonadota</taxon>
        <taxon>Gammaproteobacteria</taxon>
        <taxon>Cellvibrionales</taxon>
        <taxon>Cellvibrionaceae</taxon>
        <taxon>Simiduia</taxon>
    </lineage>
</organism>
<evidence type="ECO:0000313" key="3">
    <source>
        <dbReference type="Proteomes" id="UP000000466"/>
    </source>
</evidence>
<dbReference type="OrthoDB" id="5726095at2"/>
<keyword evidence="3" id="KW-1185">Reference proteome</keyword>
<protein>
    <submittedName>
        <fullName evidence="2">TonB-dependent receptor</fullName>
    </submittedName>
</protein>
<accession>K4KI84</accession>
<dbReference type="AlphaFoldDB" id="K4KI84"/>
<feature type="signal peptide" evidence="1">
    <location>
        <begin position="1"/>
        <end position="21"/>
    </location>
</feature>
<proteinExistence type="predicted"/>
<dbReference type="KEGG" id="saga:M5M_08350"/>
<reference evidence="2 3" key="1">
    <citation type="journal article" date="2013" name="Genome Announc.">
        <title>Complete genome sequence of Simiduia agarivorans SA1(T), a marine bacterium able to degrade a variety of polysaccharides.</title>
        <authorList>
            <person name="Lin S.Y."/>
            <person name="Shieh W.Y."/>
            <person name="Chen J.S."/>
            <person name="Tang S.L."/>
        </authorList>
    </citation>
    <scope>NUCLEOTIDE SEQUENCE [LARGE SCALE GENOMIC DNA]</scope>
    <source>
        <strain evidence="3">DSM 21679 / JCM 13881 / BCRC 17597 / SA1</strain>
    </source>
</reference>
<dbReference type="HOGENOM" id="CLU_1348112_0_0_6"/>
<gene>
    <name evidence="2" type="ordered locus">M5M_08350</name>
</gene>
<feature type="chain" id="PRO_5003879763" evidence="1">
    <location>
        <begin position="22"/>
        <end position="208"/>
    </location>
</feature>
<dbReference type="STRING" id="1117647.M5M_08350"/>
<evidence type="ECO:0000313" key="2">
    <source>
        <dbReference type="EMBL" id="AFU98859.1"/>
    </source>
</evidence>
<evidence type="ECO:0000256" key="1">
    <source>
        <dbReference type="SAM" id="SignalP"/>
    </source>
</evidence>
<name>K4KI84_SIMAS</name>